<evidence type="ECO:0000256" key="4">
    <source>
        <dbReference type="ARBA" id="ARBA00022432"/>
    </source>
</evidence>
<keyword evidence="10" id="KW-0479">Metal-binding</keyword>
<comment type="catalytic activity">
    <reaction evidence="9 10">
        <text>oxaloacetate + ATP = phosphoenolpyruvate + ADP + CO2</text>
        <dbReference type="Rhea" id="RHEA:18617"/>
        <dbReference type="ChEBI" id="CHEBI:16452"/>
        <dbReference type="ChEBI" id="CHEBI:16526"/>
        <dbReference type="ChEBI" id="CHEBI:30616"/>
        <dbReference type="ChEBI" id="CHEBI:58702"/>
        <dbReference type="ChEBI" id="CHEBI:456216"/>
        <dbReference type="EC" id="4.1.1.49"/>
    </reaction>
</comment>
<accession>A0ABP8LQB4</accession>
<feature type="binding site" evidence="10">
    <location>
        <position position="226"/>
    </location>
    <ligand>
        <name>ATP</name>
        <dbReference type="ChEBI" id="CHEBI:30616"/>
    </ligand>
</feature>
<evidence type="ECO:0000256" key="1">
    <source>
        <dbReference type="ARBA" id="ARBA00004742"/>
    </source>
</evidence>
<evidence type="ECO:0000313" key="12">
    <source>
        <dbReference type="Proteomes" id="UP001501508"/>
    </source>
</evidence>
<dbReference type="InterPro" id="IPR015994">
    <property type="entry name" value="PEPCK_ATP_CS"/>
</dbReference>
<evidence type="ECO:0000256" key="6">
    <source>
        <dbReference type="ARBA" id="ARBA00022793"/>
    </source>
</evidence>
<comment type="function">
    <text evidence="10">Involved in the gluconeogenesis. Catalyzes the conversion of oxaloacetate (OAA) to phosphoenolpyruvate (PEP) through direct phosphoryl transfer between the nucleoside triphosphate and OAA.</text>
</comment>
<dbReference type="RefSeq" id="WP_345026831.1">
    <property type="nucleotide sequence ID" value="NZ_BAABEY010000010.1"/>
</dbReference>
<feature type="binding site" evidence="10">
    <location>
        <position position="200"/>
    </location>
    <ligand>
        <name>substrate</name>
    </ligand>
</feature>
<feature type="binding site" evidence="10">
    <location>
        <position position="453"/>
    </location>
    <ligand>
        <name>ATP</name>
        <dbReference type="ChEBI" id="CHEBI:30616"/>
    </ligand>
</feature>
<dbReference type="InterPro" id="IPR001272">
    <property type="entry name" value="PEP_carboxykinase_ATP"/>
</dbReference>
<dbReference type="PIRSF" id="PIRSF006294">
    <property type="entry name" value="PEP_crbxkin"/>
    <property type="match status" value="1"/>
</dbReference>
<protein>
    <recommendedName>
        <fullName evidence="3 10">Phosphoenolpyruvate carboxykinase (ATP)</fullName>
        <shortName evidence="10">PCK</shortName>
        <shortName evidence="10">PEP carboxykinase</shortName>
        <shortName evidence="10">PEPCK</shortName>
        <ecNumber evidence="3 10">4.1.1.49</ecNumber>
    </recommendedName>
</protein>
<keyword evidence="8 10" id="KW-0456">Lyase</keyword>
<dbReference type="HAMAP" id="MF_00453">
    <property type="entry name" value="PEPCK_ATP"/>
    <property type="match status" value="1"/>
</dbReference>
<dbReference type="Gene3D" id="3.90.228.20">
    <property type="match status" value="1"/>
</dbReference>
<feature type="binding site" evidence="10">
    <location>
        <position position="263"/>
    </location>
    <ligand>
        <name>Mn(2+)</name>
        <dbReference type="ChEBI" id="CHEBI:29035"/>
    </ligand>
</feature>
<dbReference type="NCBIfam" id="NF006821">
    <property type="entry name" value="PRK09344.1-3"/>
    <property type="match status" value="1"/>
</dbReference>
<feature type="binding site" evidence="10">
    <location>
        <position position="206"/>
    </location>
    <ligand>
        <name>substrate</name>
    </ligand>
</feature>
<comment type="similarity">
    <text evidence="2 10">Belongs to the phosphoenolpyruvate carboxykinase (ATP) family.</text>
</comment>
<sequence length="539" mass="58863">METTTIIRTGEAISLAPLKQHSLNCKTIFLNLPPERLGELAATRSEGVFTASGAFMCDTGTFTGRSPKDRYIVSDAFTKDIVDWGGINQPFDPDSFARLHARMTEFLADRQVFARYAYAGANPLYRKSVMAITTKAWHSLFCYNLFVQPDAGELANFDPEWCIYCVPEFEADPSVDGTRQENFTIIDFTRKTILIGGTGYAGEIKKAVFSVLNMLLPVEHGVLPMHCAANRGADGDTALFFGLSGTGKTTLSADPNRRLIGDDEHGWAPEGIFNFEGGCYAKVVNLSREGEPQIFNAIKSGAILENTRFFPGSREVDFTNTTVTENTRAAYPLSHIPGAAGHLTEKEPANVFFLTADAFGVLPPLARLTPEQAVFFFLSGYTSKLAGTEVGIVEPAATFSSCFGAAFLPLSPEVYTRLLGQRLQAGGAKVWLINTGWTGGAYGTGKRIPLQYTRNMLQAVLDGKLEEVEYTKHAVFEIDVPTSCPGVPSAVLLPENSWTDPLLYRQQAMKLLLAFRQNAARFPMTTGVQPVPNANPVEV</sequence>
<proteinExistence type="inferred from homology"/>
<dbReference type="Gene3D" id="3.40.449.10">
    <property type="entry name" value="Phosphoenolpyruvate Carboxykinase, domain 1"/>
    <property type="match status" value="1"/>
</dbReference>
<evidence type="ECO:0000256" key="3">
    <source>
        <dbReference type="ARBA" id="ARBA00012363"/>
    </source>
</evidence>
<dbReference type="SUPFAM" id="SSF68923">
    <property type="entry name" value="PEP carboxykinase N-terminal domain"/>
    <property type="match status" value="1"/>
</dbReference>
<organism evidence="11 12">
    <name type="scientific">Ravibacter arvi</name>
    <dbReference type="NCBI Taxonomy" id="2051041"/>
    <lineage>
        <taxon>Bacteria</taxon>
        <taxon>Pseudomonadati</taxon>
        <taxon>Bacteroidota</taxon>
        <taxon>Cytophagia</taxon>
        <taxon>Cytophagales</taxon>
        <taxon>Spirosomataceae</taxon>
        <taxon>Ravibacter</taxon>
    </lineage>
</organism>
<evidence type="ECO:0000256" key="10">
    <source>
        <dbReference type="HAMAP-Rule" id="MF_00453"/>
    </source>
</evidence>
<keyword evidence="6 10" id="KW-0210">Decarboxylase</keyword>
<comment type="cofactor">
    <cofactor evidence="10">
        <name>Mn(2+)</name>
        <dbReference type="ChEBI" id="CHEBI:29035"/>
    </cofactor>
    <text evidence="10">Binds 1 Mn(2+) ion per subunit.</text>
</comment>
<gene>
    <name evidence="10 11" type="primary">pckA</name>
    <name evidence="11" type="ORF">GCM10023091_08570</name>
</gene>
<dbReference type="InterPro" id="IPR013035">
    <property type="entry name" value="PEP_carboxykinase_C"/>
</dbReference>
<dbReference type="NCBIfam" id="NF006820">
    <property type="entry name" value="PRK09344.1-2"/>
    <property type="match status" value="1"/>
</dbReference>
<dbReference type="Pfam" id="PF01293">
    <property type="entry name" value="PEPCK_ATP"/>
    <property type="match status" value="1"/>
</dbReference>
<evidence type="ECO:0000256" key="8">
    <source>
        <dbReference type="ARBA" id="ARBA00023239"/>
    </source>
</evidence>
<keyword evidence="7 10" id="KW-0067">ATP-binding</keyword>
<dbReference type="PANTHER" id="PTHR30031:SF0">
    <property type="entry name" value="PHOSPHOENOLPYRUVATE CARBOXYKINASE (ATP)"/>
    <property type="match status" value="1"/>
</dbReference>
<comment type="caution">
    <text evidence="11">The sequence shown here is derived from an EMBL/GenBank/DDBJ whole genome shotgun (WGS) entry which is preliminary data.</text>
</comment>
<evidence type="ECO:0000313" key="11">
    <source>
        <dbReference type="EMBL" id="GAA4434104.1"/>
    </source>
</evidence>
<feature type="binding site" evidence="10">
    <location>
        <position position="291"/>
    </location>
    <ligand>
        <name>ATP</name>
        <dbReference type="ChEBI" id="CHEBI:30616"/>
    </ligand>
</feature>
<evidence type="ECO:0000256" key="7">
    <source>
        <dbReference type="ARBA" id="ARBA00022840"/>
    </source>
</evidence>
<reference evidence="12" key="1">
    <citation type="journal article" date="2019" name="Int. J. Syst. Evol. Microbiol.">
        <title>The Global Catalogue of Microorganisms (GCM) 10K type strain sequencing project: providing services to taxonomists for standard genome sequencing and annotation.</title>
        <authorList>
            <consortium name="The Broad Institute Genomics Platform"/>
            <consortium name="The Broad Institute Genome Sequencing Center for Infectious Disease"/>
            <person name="Wu L."/>
            <person name="Ma J."/>
        </authorList>
    </citation>
    <scope>NUCLEOTIDE SEQUENCE [LARGE SCALE GENOMIC DNA]</scope>
    <source>
        <strain evidence="12">JCM 31920</strain>
    </source>
</reference>
<dbReference type="Proteomes" id="UP001501508">
    <property type="component" value="Unassembled WGS sequence"/>
</dbReference>
<dbReference type="EC" id="4.1.1.49" evidence="3 10"/>
<dbReference type="NCBIfam" id="TIGR00224">
    <property type="entry name" value="pckA"/>
    <property type="match status" value="1"/>
</dbReference>
<dbReference type="Gene3D" id="2.170.8.10">
    <property type="entry name" value="Phosphoenolpyruvate Carboxykinase, domain 2"/>
    <property type="match status" value="1"/>
</dbReference>
<feature type="binding site" evidence="10">
    <location>
        <begin position="242"/>
        <end position="250"/>
    </location>
    <ligand>
        <name>ATP</name>
        <dbReference type="ChEBI" id="CHEBI:30616"/>
    </ligand>
</feature>
<feature type="binding site" evidence="10">
    <location>
        <position position="206"/>
    </location>
    <ligand>
        <name>Mn(2+)</name>
        <dbReference type="ChEBI" id="CHEBI:29035"/>
    </ligand>
</feature>
<feature type="binding site" evidence="10">
    <location>
        <position position="328"/>
    </location>
    <ligand>
        <name>substrate</name>
    </ligand>
</feature>
<evidence type="ECO:0000256" key="2">
    <source>
        <dbReference type="ARBA" id="ARBA00006052"/>
    </source>
</evidence>
<comment type="pathway">
    <text evidence="1 10">Carbohydrate biosynthesis; gluconeogenesis.</text>
</comment>
<keyword evidence="5 10" id="KW-0547">Nucleotide-binding</keyword>
<keyword evidence="10" id="KW-0464">Manganese</keyword>
<feature type="binding site" evidence="10">
    <location>
        <begin position="447"/>
        <end position="448"/>
    </location>
    <ligand>
        <name>ATP</name>
        <dbReference type="ChEBI" id="CHEBI:30616"/>
    </ligand>
</feature>
<keyword evidence="4 10" id="KW-0312">Gluconeogenesis</keyword>
<dbReference type="SUPFAM" id="SSF53795">
    <property type="entry name" value="PEP carboxykinase-like"/>
    <property type="match status" value="1"/>
</dbReference>
<dbReference type="PROSITE" id="PS00532">
    <property type="entry name" value="PEPCK_ATP"/>
    <property type="match status" value="1"/>
</dbReference>
<keyword evidence="12" id="KW-1185">Reference proteome</keyword>
<feature type="binding site" evidence="10">
    <location>
        <position position="328"/>
    </location>
    <ligand>
        <name>ATP</name>
        <dbReference type="ChEBI" id="CHEBI:30616"/>
    </ligand>
</feature>
<comment type="subcellular location">
    <subcellularLocation>
        <location evidence="10">Cytoplasm</location>
    </subcellularLocation>
</comment>
<feature type="binding site" evidence="10">
    <location>
        <position position="226"/>
    </location>
    <ligand>
        <name>Mn(2+)</name>
        <dbReference type="ChEBI" id="CHEBI:29035"/>
    </ligand>
</feature>
<evidence type="ECO:0000256" key="9">
    <source>
        <dbReference type="ARBA" id="ARBA00047371"/>
    </source>
</evidence>
<dbReference type="PANTHER" id="PTHR30031">
    <property type="entry name" value="PHOSPHOENOLPYRUVATE CARBOXYKINASE ATP"/>
    <property type="match status" value="1"/>
</dbReference>
<feature type="binding site" evidence="10">
    <location>
        <position position="65"/>
    </location>
    <ligand>
        <name>substrate</name>
    </ligand>
</feature>
<feature type="binding site" evidence="10">
    <location>
        <position position="206"/>
    </location>
    <ligand>
        <name>ATP</name>
        <dbReference type="ChEBI" id="CHEBI:30616"/>
    </ligand>
</feature>
<dbReference type="EMBL" id="BAABEY010000010">
    <property type="protein sequence ID" value="GAA4434104.1"/>
    <property type="molecule type" value="Genomic_DNA"/>
</dbReference>
<keyword evidence="10" id="KW-0963">Cytoplasm</keyword>
<evidence type="ECO:0000256" key="5">
    <source>
        <dbReference type="ARBA" id="ARBA00022741"/>
    </source>
</evidence>
<name>A0ABP8LQB4_9BACT</name>
<dbReference type="InterPro" id="IPR008210">
    <property type="entry name" value="PEP_carboxykinase_N"/>
</dbReference>